<feature type="region of interest" description="Disordered" evidence="1">
    <location>
        <begin position="1"/>
        <end position="42"/>
    </location>
</feature>
<name>A0AAN9AFH7_HALRR</name>
<sequence length="70" mass="7546">MRHSILHPRMDGTGHGRPIGWSPASTGPNPPTAVPSHSSNLPSKQLKLSYLDEARSLDLAKCEASVLPLY</sequence>
<evidence type="ECO:0000313" key="3">
    <source>
        <dbReference type="Proteomes" id="UP001381693"/>
    </source>
</evidence>
<dbReference type="AlphaFoldDB" id="A0AAN9AFH7"/>
<gene>
    <name evidence="2" type="ORF">SK128_021614</name>
</gene>
<dbReference type="EMBL" id="JAXCGZ010000850">
    <property type="protein sequence ID" value="KAK7085525.1"/>
    <property type="molecule type" value="Genomic_DNA"/>
</dbReference>
<evidence type="ECO:0000313" key="2">
    <source>
        <dbReference type="EMBL" id="KAK7085525.1"/>
    </source>
</evidence>
<reference evidence="2 3" key="1">
    <citation type="submission" date="2023-11" db="EMBL/GenBank/DDBJ databases">
        <title>Halocaridina rubra genome assembly.</title>
        <authorList>
            <person name="Smith C."/>
        </authorList>
    </citation>
    <scope>NUCLEOTIDE SEQUENCE [LARGE SCALE GENOMIC DNA]</scope>
    <source>
        <strain evidence="2">EP-1</strain>
        <tissue evidence="2">Whole</tissue>
    </source>
</reference>
<dbReference type="Proteomes" id="UP001381693">
    <property type="component" value="Unassembled WGS sequence"/>
</dbReference>
<proteinExistence type="predicted"/>
<evidence type="ECO:0000256" key="1">
    <source>
        <dbReference type="SAM" id="MobiDB-lite"/>
    </source>
</evidence>
<comment type="caution">
    <text evidence="2">The sequence shown here is derived from an EMBL/GenBank/DDBJ whole genome shotgun (WGS) entry which is preliminary data.</text>
</comment>
<organism evidence="2 3">
    <name type="scientific">Halocaridina rubra</name>
    <name type="common">Hawaiian red shrimp</name>
    <dbReference type="NCBI Taxonomy" id="373956"/>
    <lineage>
        <taxon>Eukaryota</taxon>
        <taxon>Metazoa</taxon>
        <taxon>Ecdysozoa</taxon>
        <taxon>Arthropoda</taxon>
        <taxon>Crustacea</taxon>
        <taxon>Multicrustacea</taxon>
        <taxon>Malacostraca</taxon>
        <taxon>Eumalacostraca</taxon>
        <taxon>Eucarida</taxon>
        <taxon>Decapoda</taxon>
        <taxon>Pleocyemata</taxon>
        <taxon>Caridea</taxon>
        <taxon>Atyoidea</taxon>
        <taxon>Atyidae</taxon>
        <taxon>Halocaridina</taxon>
    </lineage>
</organism>
<protein>
    <submittedName>
        <fullName evidence="2">Uncharacterized protein</fullName>
    </submittedName>
</protein>
<keyword evidence="3" id="KW-1185">Reference proteome</keyword>
<accession>A0AAN9AFH7</accession>